<proteinExistence type="predicted"/>
<organism evidence="1 2">
    <name type="scientific">Stegodyphus mimosarum</name>
    <name type="common">African social velvet spider</name>
    <dbReference type="NCBI Taxonomy" id="407821"/>
    <lineage>
        <taxon>Eukaryota</taxon>
        <taxon>Metazoa</taxon>
        <taxon>Ecdysozoa</taxon>
        <taxon>Arthropoda</taxon>
        <taxon>Chelicerata</taxon>
        <taxon>Arachnida</taxon>
        <taxon>Araneae</taxon>
        <taxon>Araneomorphae</taxon>
        <taxon>Entelegynae</taxon>
        <taxon>Eresoidea</taxon>
        <taxon>Eresidae</taxon>
        <taxon>Stegodyphus</taxon>
    </lineage>
</organism>
<dbReference type="Proteomes" id="UP000054359">
    <property type="component" value="Unassembled WGS sequence"/>
</dbReference>
<name>A0A087TM19_STEMI</name>
<keyword evidence="2" id="KW-1185">Reference proteome</keyword>
<reference evidence="1 2" key="1">
    <citation type="submission" date="2013-11" db="EMBL/GenBank/DDBJ databases">
        <title>Genome sequencing of Stegodyphus mimosarum.</title>
        <authorList>
            <person name="Bechsgaard J."/>
        </authorList>
    </citation>
    <scope>NUCLEOTIDE SEQUENCE [LARGE SCALE GENOMIC DNA]</scope>
</reference>
<accession>A0A087TM19</accession>
<evidence type="ECO:0000313" key="2">
    <source>
        <dbReference type="Proteomes" id="UP000054359"/>
    </source>
</evidence>
<dbReference type="EMBL" id="KK115840">
    <property type="protein sequence ID" value="KFM66158.1"/>
    <property type="molecule type" value="Genomic_DNA"/>
</dbReference>
<protein>
    <submittedName>
        <fullName evidence="1">Uncharacterized protein</fullName>
    </submittedName>
</protein>
<feature type="non-terminal residue" evidence="1">
    <location>
        <position position="36"/>
    </location>
</feature>
<sequence length="36" mass="4297">MLKTALFQNEDIYFFIADTNQNTWPKSTMTNVNNRE</sequence>
<gene>
    <name evidence="1" type="ORF">X975_18795</name>
</gene>
<evidence type="ECO:0000313" key="1">
    <source>
        <dbReference type="EMBL" id="KFM66158.1"/>
    </source>
</evidence>
<dbReference type="AlphaFoldDB" id="A0A087TM19"/>